<dbReference type="SUPFAM" id="SSF51445">
    <property type="entry name" value="(Trans)glycosidases"/>
    <property type="match status" value="1"/>
</dbReference>
<proteinExistence type="predicted"/>
<comment type="caution">
    <text evidence="1">The sequence shown here is derived from an EMBL/GenBank/DDBJ whole genome shotgun (WGS) entry which is preliminary data.</text>
</comment>
<feature type="non-terminal residue" evidence="1">
    <location>
        <position position="124"/>
    </location>
</feature>
<protein>
    <submittedName>
        <fullName evidence="1">Malto-oligosyltrehalose synthase</fullName>
    </submittedName>
</protein>
<gene>
    <name evidence="1" type="ORF">HER39_07790</name>
</gene>
<dbReference type="InterPro" id="IPR017853">
    <property type="entry name" value="GH"/>
</dbReference>
<evidence type="ECO:0000313" key="2">
    <source>
        <dbReference type="Proteomes" id="UP000523795"/>
    </source>
</evidence>
<accession>A0ABX1JMD6</accession>
<reference evidence="1 2" key="1">
    <citation type="submission" date="2020-04" db="EMBL/GenBank/DDBJ databases">
        <authorList>
            <person name="Liu S."/>
        </authorList>
    </citation>
    <scope>NUCLEOTIDE SEQUENCE [LARGE SCALE GENOMIC DNA]</scope>
    <source>
        <strain evidence="1 2">CGMCC 1.15091</strain>
    </source>
</reference>
<organism evidence="1 2">
    <name type="scientific">Arthrobacter deserti</name>
    <dbReference type="NCBI Taxonomy" id="1742687"/>
    <lineage>
        <taxon>Bacteria</taxon>
        <taxon>Bacillati</taxon>
        <taxon>Actinomycetota</taxon>
        <taxon>Actinomycetes</taxon>
        <taxon>Micrococcales</taxon>
        <taxon>Micrococcaceae</taxon>
        <taxon>Arthrobacter</taxon>
    </lineage>
</organism>
<name>A0ABX1JMD6_9MICC</name>
<feature type="non-terminal residue" evidence="1">
    <location>
        <position position="1"/>
    </location>
</feature>
<keyword evidence="2" id="KW-1185">Reference proteome</keyword>
<dbReference type="EMBL" id="JAAZSR010000094">
    <property type="protein sequence ID" value="NKX50469.1"/>
    <property type="molecule type" value="Genomic_DNA"/>
</dbReference>
<sequence>RLVRLVPASANLAPEAAADALAELLACFPVYRSYLPDGAGYLAEAALAARIHRPDLAPVIAVLQPLLDPLQAPEGPGELTELAVRFQQTSGMVMAKGVEDTAFYRYTRLTSLNEVGADPSLPAL</sequence>
<evidence type="ECO:0000313" key="1">
    <source>
        <dbReference type="EMBL" id="NKX50469.1"/>
    </source>
</evidence>
<dbReference type="Proteomes" id="UP000523795">
    <property type="component" value="Unassembled WGS sequence"/>
</dbReference>